<keyword evidence="1" id="KW-0732">Signal</keyword>
<feature type="signal peptide" evidence="1">
    <location>
        <begin position="1"/>
        <end position="23"/>
    </location>
</feature>
<reference evidence="2 3" key="1">
    <citation type="submission" date="2019-03" db="EMBL/GenBank/DDBJ databases">
        <title>Genomic Encyclopedia of Type Strains, Phase IV (KMG-IV): sequencing the most valuable type-strain genomes for metagenomic binning, comparative biology and taxonomic classification.</title>
        <authorList>
            <person name="Goeker M."/>
        </authorList>
    </citation>
    <scope>NUCLEOTIDE SEQUENCE [LARGE SCALE GENOMIC DNA]</scope>
    <source>
        <strain evidence="2 3">DSM 19345</strain>
    </source>
</reference>
<comment type="caution">
    <text evidence="2">The sequence shown here is derived from an EMBL/GenBank/DDBJ whole genome shotgun (WGS) entry which is preliminary data.</text>
</comment>
<dbReference type="Pfam" id="PF06186">
    <property type="entry name" value="DUF992"/>
    <property type="match status" value="1"/>
</dbReference>
<dbReference type="EMBL" id="SMAK01000001">
    <property type="protein sequence ID" value="TCT13660.1"/>
    <property type="molecule type" value="Genomic_DNA"/>
</dbReference>
<evidence type="ECO:0000256" key="1">
    <source>
        <dbReference type="SAM" id="SignalP"/>
    </source>
</evidence>
<evidence type="ECO:0000313" key="2">
    <source>
        <dbReference type="EMBL" id="TCT13660.1"/>
    </source>
</evidence>
<sequence>MHTFAKLAAAAAVVTLVAIPASAQDRVEAGLLECTVAAGTGFVVGSSKDLNCTFKKANGGTETYVGRISRFGIDIGHTSQTQIVWAVLGPAADIPPGTLAGNYGGLSAEATVGVGVGGNAMIGGNNKAIVLQPFSAQAQTGIDLAAGVSAMELRLAN</sequence>
<evidence type="ECO:0000313" key="3">
    <source>
        <dbReference type="Proteomes" id="UP000295678"/>
    </source>
</evidence>
<name>A0A4R3MMF9_9HYPH</name>
<gene>
    <name evidence="2" type="ORF">EDC22_101531</name>
</gene>
<dbReference type="RefSeq" id="WP_132805023.1">
    <property type="nucleotide sequence ID" value="NZ_SMAK01000001.1"/>
</dbReference>
<dbReference type="OrthoDB" id="7362478at2"/>
<organism evidence="2 3">
    <name type="scientific">Tepidamorphus gemmatus</name>
    <dbReference type="NCBI Taxonomy" id="747076"/>
    <lineage>
        <taxon>Bacteria</taxon>
        <taxon>Pseudomonadati</taxon>
        <taxon>Pseudomonadota</taxon>
        <taxon>Alphaproteobacteria</taxon>
        <taxon>Hyphomicrobiales</taxon>
        <taxon>Tepidamorphaceae</taxon>
        <taxon>Tepidamorphus</taxon>
    </lineage>
</organism>
<accession>A0A4R3MMF9</accession>
<keyword evidence="3" id="KW-1185">Reference proteome</keyword>
<proteinExistence type="predicted"/>
<dbReference type="InterPro" id="IPR009333">
    <property type="entry name" value="DUF992"/>
</dbReference>
<dbReference type="AlphaFoldDB" id="A0A4R3MMF9"/>
<protein>
    <submittedName>
        <fullName evidence="2">Uncharacterized protein DUF992</fullName>
    </submittedName>
</protein>
<feature type="chain" id="PRO_5020663159" evidence="1">
    <location>
        <begin position="24"/>
        <end position="157"/>
    </location>
</feature>
<dbReference type="Proteomes" id="UP000295678">
    <property type="component" value="Unassembled WGS sequence"/>
</dbReference>